<gene>
    <name evidence="1" type="ORF">AWJ14_19340</name>
</gene>
<dbReference type="AlphaFoldDB" id="A0A1C1YSB3"/>
<dbReference type="RefSeq" id="WP_066182083.1">
    <property type="nucleotide sequence ID" value="NZ_LQZT01000042.1"/>
</dbReference>
<reference evidence="1 2" key="1">
    <citation type="submission" date="2015-12" db="EMBL/GenBank/DDBJ databases">
        <authorList>
            <person name="Shamseldin A."/>
            <person name="Moawad H."/>
            <person name="Abd El-Rahim W.M."/>
            <person name="Sadowsky M.J."/>
        </authorList>
    </citation>
    <scope>NUCLEOTIDE SEQUENCE [LARGE SCALE GENOMIC DNA]</scope>
    <source>
        <strain evidence="1 2">JC234</strain>
    </source>
</reference>
<dbReference type="STRING" id="1480615.AWJ14_19340"/>
<evidence type="ECO:0000313" key="2">
    <source>
        <dbReference type="Proteomes" id="UP000094795"/>
    </source>
</evidence>
<keyword evidence="2" id="KW-1185">Reference proteome</keyword>
<proteinExistence type="predicted"/>
<comment type="caution">
    <text evidence="1">The sequence shown here is derived from an EMBL/GenBank/DDBJ whole genome shotgun (WGS) entry which is preliminary data.</text>
</comment>
<protein>
    <submittedName>
        <fullName evidence="1">Uncharacterized protein</fullName>
    </submittedName>
</protein>
<sequence>MTAPRRRFGLPPVRIDVESMDLEELLAAALERCPDIENAVDFYGLDPFDIDPTLIQVGWHMAAKTGTDFRIGRRLLQLLSPDGYLMPPPEFRLSRVTEPTEDEMFKAPIVTPWRVELWQSGSSPAEWRVNGSVYHKNWGPRIWSRVLYLNRAWGMALTDDGWIRLGRRI</sequence>
<organism evidence="1 2">
    <name type="scientific">Hoeflea olei</name>
    <dbReference type="NCBI Taxonomy" id="1480615"/>
    <lineage>
        <taxon>Bacteria</taxon>
        <taxon>Pseudomonadati</taxon>
        <taxon>Pseudomonadota</taxon>
        <taxon>Alphaproteobacteria</taxon>
        <taxon>Hyphomicrobiales</taxon>
        <taxon>Rhizobiaceae</taxon>
        <taxon>Hoeflea</taxon>
    </lineage>
</organism>
<dbReference type="EMBL" id="LQZT01000042">
    <property type="protein sequence ID" value="OCW56250.1"/>
    <property type="molecule type" value="Genomic_DNA"/>
</dbReference>
<name>A0A1C1YSB3_9HYPH</name>
<dbReference type="OrthoDB" id="8364214at2"/>
<evidence type="ECO:0000313" key="1">
    <source>
        <dbReference type="EMBL" id="OCW56250.1"/>
    </source>
</evidence>
<dbReference type="Proteomes" id="UP000094795">
    <property type="component" value="Unassembled WGS sequence"/>
</dbReference>
<accession>A0A1C1YSB3</accession>